<feature type="non-terminal residue" evidence="2">
    <location>
        <position position="109"/>
    </location>
</feature>
<reference evidence="2" key="1">
    <citation type="submission" date="2015-07" db="EMBL/GenBank/DDBJ databases">
        <title>MeaNS - Measles Nucleotide Surveillance Program.</title>
        <authorList>
            <person name="Tran T."/>
            <person name="Druce J."/>
        </authorList>
    </citation>
    <scope>NUCLEOTIDE SEQUENCE</scope>
    <source>
        <strain evidence="2">UCB-OBI-ISO-001</strain>
        <tissue evidence="2">Gonad</tissue>
    </source>
</reference>
<feature type="domain" description="Brinker DNA-binding" evidence="1">
    <location>
        <begin position="3"/>
        <end position="45"/>
    </location>
</feature>
<dbReference type="InterPro" id="IPR018586">
    <property type="entry name" value="Brinker_DNA-bd"/>
</dbReference>
<name>A0A0L8FWJ9_OCTBM</name>
<organism evidence="2">
    <name type="scientific">Octopus bimaculoides</name>
    <name type="common">California two-spotted octopus</name>
    <dbReference type="NCBI Taxonomy" id="37653"/>
    <lineage>
        <taxon>Eukaryota</taxon>
        <taxon>Metazoa</taxon>
        <taxon>Spiralia</taxon>
        <taxon>Lophotrochozoa</taxon>
        <taxon>Mollusca</taxon>
        <taxon>Cephalopoda</taxon>
        <taxon>Coleoidea</taxon>
        <taxon>Octopodiformes</taxon>
        <taxon>Octopoda</taxon>
        <taxon>Incirrata</taxon>
        <taxon>Octopodidae</taxon>
        <taxon>Octopus</taxon>
    </lineage>
</organism>
<dbReference type="Pfam" id="PF09607">
    <property type="entry name" value="BrkDBD"/>
    <property type="match status" value="1"/>
</dbReference>
<dbReference type="InterPro" id="IPR009057">
    <property type="entry name" value="Homeodomain-like_sf"/>
</dbReference>
<accession>A0A0L8FWJ9</accession>
<protein>
    <recommendedName>
        <fullName evidence="1">Brinker DNA-binding domain-containing protein</fullName>
    </recommendedName>
</protein>
<evidence type="ECO:0000259" key="1">
    <source>
        <dbReference type="Pfam" id="PF09607"/>
    </source>
</evidence>
<dbReference type="Gene3D" id="1.10.10.60">
    <property type="entry name" value="Homeodomain-like"/>
    <property type="match status" value="1"/>
</dbReference>
<dbReference type="AlphaFoldDB" id="A0A0L8FWJ9"/>
<evidence type="ECO:0000313" key="2">
    <source>
        <dbReference type="EMBL" id="KOF69111.1"/>
    </source>
</evidence>
<proteinExistence type="predicted"/>
<dbReference type="SUPFAM" id="SSF46689">
    <property type="entry name" value="Homeodomain-like"/>
    <property type="match status" value="1"/>
</dbReference>
<sequence>MPRRSYSAKLKLEVISYAEEHGNRAAGRKFDADESNVTLWRRNKDESKQMTKIKKARRGKNPIILSLEKFCLNGRRTHISQKLPADIEEKLMNFQKFIIKMRREKGYPL</sequence>
<gene>
    <name evidence="2" type="ORF">OCBIM_22005624mg</name>
</gene>
<dbReference type="EMBL" id="KQ425685">
    <property type="protein sequence ID" value="KOF69111.1"/>
    <property type="molecule type" value="Genomic_DNA"/>
</dbReference>